<reference evidence="7" key="1">
    <citation type="submission" date="2020-12" db="EMBL/GenBank/DDBJ databases">
        <title>Pontibaca salina gen. nov., sp. nov., isolated from marine sediment.</title>
        <authorList>
            <person name="Bo J."/>
            <person name="Wang S."/>
            <person name="Song X."/>
            <person name="Du Z."/>
        </authorList>
    </citation>
    <scope>NUCLEOTIDE SEQUENCE</scope>
    <source>
        <strain evidence="7">S1109L</strain>
    </source>
</reference>
<comment type="subcellular location">
    <subcellularLocation>
        <location evidence="1">Cell membrane</location>
        <topology evidence="1">Multi-pass membrane protein</topology>
    </subcellularLocation>
</comment>
<evidence type="ECO:0000256" key="6">
    <source>
        <dbReference type="SAM" id="Phobius"/>
    </source>
</evidence>
<accession>A0A934HUY5</accession>
<feature type="transmembrane region" description="Helical" evidence="6">
    <location>
        <begin position="298"/>
        <end position="319"/>
    </location>
</feature>
<proteinExistence type="predicted"/>
<feature type="transmembrane region" description="Helical" evidence="6">
    <location>
        <begin position="179"/>
        <end position="201"/>
    </location>
</feature>
<evidence type="ECO:0000313" key="8">
    <source>
        <dbReference type="Proteomes" id="UP000613255"/>
    </source>
</evidence>
<comment type="caution">
    <text evidence="7">The sequence shown here is derived from an EMBL/GenBank/DDBJ whole genome shotgun (WGS) entry which is preliminary data.</text>
</comment>
<keyword evidence="2" id="KW-1003">Cell membrane</keyword>
<protein>
    <submittedName>
        <fullName evidence="7">Oligosaccharide flippase family protein</fullName>
    </submittedName>
</protein>
<dbReference type="GO" id="GO:0005886">
    <property type="term" value="C:plasma membrane"/>
    <property type="evidence" value="ECO:0007669"/>
    <property type="project" value="UniProtKB-SubCell"/>
</dbReference>
<dbReference type="AlphaFoldDB" id="A0A934HUY5"/>
<dbReference type="InterPro" id="IPR050833">
    <property type="entry name" value="Poly_Biosynth_Transport"/>
</dbReference>
<feature type="transmembrane region" description="Helical" evidence="6">
    <location>
        <begin position="227"/>
        <end position="249"/>
    </location>
</feature>
<dbReference type="EMBL" id="JAEIJD010000021">
    <property type="protein sequence ID" value="MBI6630990.1"/>
    <property type="molecule type" value="Genomic_DNA"/>
</dbReference>
<evidence type="ECO:0000256" key="3">
    <source>
        <dbReference type="ARBA" id="ARBA00022692"/>
    </source>
</evidence>
<dbReference type="InterPro" id="IPR002797">
    <property type="entry name" value="Polysacc_synth"/>
</dbReference>
<dbReference type="Proteomes" id="UP000613255">
    <property type="component" value="Unassembled WGS sequence"/>
</dbReference>
<keyword evidence="8" id="KW-1185">Reference proteome</keyword>
<keyword evidence="4 6" id="KW-1133">Transmembrane helix</keyword>
<feature type="transmembrane region" description="Helical" evidence="6">
    <location>
        <begin position="339"/>
        <end position="362"/>
    </location>
</feature>
<gene>
    <name evidence="7" type="ORF">JAO82_14005</name>
</gene>
<evidence type="ECO:0000256" key="1">
    <source>
        <dbReference type="ARBA" id="ARBA00004651"/>
    </source>
</evidence>
<feature type="transmembrane region" description="Helical" evidence="6">
    <location>
        <begin position="85"/>
        <end position="107"/>
    </location>
</feature>
<evidence type="ECO:0000256" key="4">
    <source>
        <dbReference type="ARBA" id="ARBA00022989"/>
    </source>
</evidence>
<dbReference type="PANTHER" id="PTHR30250">
    <property type="entry name" value="PST FAMILY PREDICTED COLANIC ACID TRANSPORTER"/>
    <property type="match status" value="1"/>
</dbReference>
<feature type="transmembrane region" description="Helical" evidence="6">
    <location>
        <begin position="394"/>
        <end position="418"/>
    </location>
</feature>
<dbReference type="PANTHER" id="PTHR30250:SF11">
    <property type="entry name" value="O-ANTIGEN TRANSPORTER-RELATED"/>
    <property type="match status" value="1"/>
</dbReference>
<keyword evidence="3 6" id="KW-0812">Transmembrane</keyword>
<keyword evidence="5 6" id="KW-0472">Membrane</keyword>
<sequence length="426" mass="45409">MSRFRGLRGEVLWAAAAKFGTGIFQFGISLLMARMLSVAAFGTFEFVLRTMSVVLVVSNLGLTWKSLMLASGGEPEEDASLGDDLSAVLGAALVSSTLMSVGFIAFMGATSGTDFAPDMFERVILTAMVPAFTLLLVISEAFRGLAKIRDASLFSGLFSNGIAFSVLLTFYLVSGDLTVVSGLMVLSVAASVAVATAFAVLRRLISNINLRFRWPEMAKQARESAPFAVYSVLVAVAATLDIWAVKLLFPIDQVGVYGIAARWSQFFLLPWMISSAVFRGRLASAIARNDIGRVHRIVAVNARVLGLIAVVLLLLIHLTSGALLRSVLPPEYTGSEPTLVLLAIAFSIQSTFSMYSLGLLLSSAKLLKFLVPLFQMAAFAALVGPLSMRLGLDGIGVSMLLAISAAAALQVGLFFTVFPGQRRLDA</sequence>
<evidence type="ECO:0000256" key="5">
    <source>
        <dbReference type="ARBA" id="ARBA00023136"/>
    </source>
</evidence>
<feature type="transmembrane region" description="Helical" evidence="6">
    <location>
        <begin position="255"/>
        <end position="278"/>
    </location>
</feature>
<feature type="transmembrane region" description="Helical" evidence="6">
    <location>
        <begin position="12"/>
        <end position="34"/>
    </location>
</feature>
<feature type="transmembrane region" description="Helical" evidence="6">
    <location>
        <begin position="151"/>
        <end position="173"/>
    </location>
</feature>
<evidence type="ECO:0000256" key="2">
    <source>
        <dbReference type="ARBA" id="ARBA00022475"/>
    </source>
</evidence>
<name>A0A934HUY5_9RHOB</name>
<feature type="transmembrane region" description="Helical" evidence="6">
    <location>
        <begin position="119"/>
        <end position="139"/>
    </location>
</feature>
<evidence type="ECO:0000313" key="7">
    <source>
        <dbReference type="EMBL" id="MBI6630990.1"/>
    </source>
</evidence>
<dbReference type="RefSeq" id="WP_198687014.1">
    <property type="nucleotide sequence ID" value="NZ_JAEIJD010000021.1"/>
</dbReference>
<organism evidence="7 8">
    <name type="scientific">Pontibaca salina</name>
    <dbReference type="NCBI Taxonomy" id="2795731"/>
    <lineage>
        <taxon>Bacteria</taxon>
        <taxon>Pseudomonadati</taxon>
        <taxon>Pseudomonadota</taxon>
        <taxon>Alphaproteobacteria</taxon>
        <taxon>Rhodobacterales</taxon>
        <taxon>Roseobacteraceae</taxon>
        <taxon>Pontibaca</taxon>
    </lineage>
</organism>
<dbReference type="Pfam" id="PF01943">
    <property type="entry name" value="Polysacc_synt"/>
    <property type="match status" value="1"/>
</dbReference>
<feature type="transmembrane region" description="Helical" evidence="6">
    <location>
        <begin position="46"/>
        <end position="64"/>
    </location>
</feature>
<feature type="transmembrane region" description="Helical" evidence="6">
    <location>
        <begin position="369"/>
        <end position="388"/>
    </location>
</feature>